<dbReference type="InterPro" id="IPR036129">
    <property type="entry name" value="Glycerate_kinase_sf"/>
</dbReference>
<dbReference type="PANTHER" id="PTHR21599">
    <property type="entry name" value="GLYCERATE KINASE"/>
    <property type="match status" value="1"/>
</dbReference>
<proteinExistence type="predicted"/>
<dbReference type="SUPFAM" id="SSF110738">
    <property type="entry name" value="Glycerate kinase I"/>
    <property type="match status" value="1"/>
</dbReference>
<accession>A0A542XAP4</accession>
<dbReference type="PANTHER" id="PTHR21599:SF0">
    <property type="entry name" value="GLYCERATE KINASE"/>
    <property type="match status" value="1"/>
</dbReference>
<dbReference type="Gene3D" id="3.90.1510.10">
    <property type="entry name" value="Glycerate kinase, domain 2"/>
    <property type="match status" value="1"/>
</dbReference>
<keyword evidence="1" id="KW-0418">Kinase</keyword>
<evidence type="ECO:0000313" key="2">
    <source>
        <dbReference type="Proteomes" id="UP000318336"/>
    </source>
</evidence>
<reference evidence="1 2" key="1">
    <citation type="submission" date="2019-06" db="EMBL/GenBank/DDBJ databases">
        <title>Sequencing the genomes of 1000 actinobacteria strains.</title>
        <authorList>
            <person name="Klenk H.-P."/>
        </authorList>
    </citation>
    <scope>NUCLEOTIDE SEQUENCE [LARGE SCALE GENOMIC DNA]</scope>
    <source>
        <strain evidence="1 2">DSM 24617</strain>
    </source>
</reference>
<keyword evidence="2" id="KW-1185">Reference proteome</keyword>
<dbReference type="EMBL" id="VFOK01000001">
    <property type="protein sequence ID" value="TQL32901.1"/>
    <property type="molecule type" value="Genomic_DNA"/>
</dbReference>
<sequence>MAPVRVLLAPDRFGSLTGAEAASALAAGWAEAAPAVDTVRLPQSDGGPGFLAALAVSVGGDLQMLSVDRPERALSVPVLRAGGRTYVEAAEVERAGEALDTEPLGATLRTLLAAGAEHVVVGLGGLRTLDGGRGLVRGLVGSGGDGGSGLAAARELLAGRTVTVAVDTDRTLLGMQGASATAVDTLGLTREAAQESEREMGEWVDVVRRALPPPRDLISGQQQRPDRLPGAGAGGGAGFVLAVLGASLRPGPEVVAEATGLVEAARASGLLVTATTVYNWRVLAHSVAEQVARAATTLAVPGVLLADEVQVGRRETMSLGFSGSYGVLQPGRMRPRGHRFDPAEDEAALRRLAARVAGTWTPARG</sequence>
<dbReference type="GO" id="GO:0008887">
    <property type="term" value="F:glycerate kinase activity"/>
    <property type="evidence" value="ECO:0007669"/>
    <property type="project" value="InterPro"/>
</dbReference>
<dbReference type="InterPro" id="IPR004381">
    <property type="entry name" value="Glycerate_kinase"/>
</dbReference>
<dbReference type="OrthoDB" id="9774290at2"/>
<keyword evidence="1" id="KW-0808">Transferase</keyword>
<evidence type="ECO:0000313" key="1">
    <source>
        <dbReference type="EMBL" id="TQL32901.1"/>
    </source>
</evidence>
<name>A0A542XAP4_9MICO</name>
<gene>
    <name evidence="1" type="ORF">FB554_1034</name>
</gene>
<organism evidence="1 2">
    <name type="scientific">Barrientosiimonas humi</name>
    <dbReference type="NCBI Taxonomy" id="999931"/>
    <lineage>
        <taxon>Bacteria</taxon>
        <taxon>Bacillati</taxon>
        <taxon>Actinomycetota</taxon>
        <taxon>Actinomycetes</taxon>
        <taxon>Micrococcales</taxon>
        <taxon>Dermacoccaceae</taxon>
        <taxon>Barrientosiimonas</taxon>
    </lineage>
</organism>
<dbReference type="InterPro" id="IPR018193">
    <property type="entry name" value="Glyc_kinase_flavodox-like_fold"/>
</dbReference>
<dbReference type="Pfam" id="PF02595">
    <property type="entry name" value="Gly_kinase"/>
    <property type="match status" value="1"/>
</dbReference>
<dbReference type="GO" id="GO:0031388">
    <property type="term" value="P:organic acid phosphorylation"/>
    <property type="evidence" value="ECO:0007669"/>
    <property type="project" value="InterPro"/>
</dbReference>
<dbReference type="Proteomes" id="UP000318336">
    <property type="component" value="Unassembled WGS sequence"/>
</dbReference>
<protein>
    <submittedName>
        <fullName evidence="1">Glycerate kinase</fullName>
    </submittedName>
</protein>
<comment type="caution">
    <text evidence="1">The sequence shown here is derived from an EMBL/GenBank/DDBJ whole genome shotgun (WGS) entry which is preliminary data.</text>
</comment>
<dbReference type="AlphaFoldDB" id="A0A542XAP4"/>